<feature type="compositionally biased region" description="Low complexity" evidence="1">
    <location>
        <begin position="45"/>
        <end position="58"/>
    </location>
</feature>
<dbReference type="InterPro" id="IPR051494">
    <property type="entry name" value="BSD_domain-containing"/>
</dbReference>
<dbReference type="PANTHER" id="PTHR16019:SF5">
    <property type="entry name" value="BSD DOMAIN-CONTAINING PROTEIN 1"/>
    <property type="match status" value="1"/>
</dbReference>
<dbReference type="Pfam" id="PF03909">
    <property type="entry name" value="BSD"/>
    <property type="match status" value="1"/>
</dbReference>
<evidence type="ECO:0000313" key="4">
    <source>
        <dbReference type="Proteomes" id="UP001642540"/>
    </source>
</evidence>
<reference evidence="3 4" key="1">
    <citation type="submission" date="2024-08" db="EMBL/GenBank/DDBJ databases">
        <authorList>
            <person name="Cucini C."/>
            <person name="Frati F."/>
        </authorList>
    </citation>
    <scope>NUCLEOTIDE SEQUENCE [LARGE SCALE GENOMIC DNA]</scope>
</reference>
<organism evidence="3 4">
    <name type="scientific">Orchesella dallaii</name>
    <dbReference type="NCBI Taxonomy" id="48710"/>
    <lineage>
        <taxon>Eukaryota</taxon>
        <taxon>Metazoa</taxon>
        <taxon>Ecdysozoa</taxon>
        <taxon>Arthropoda</taxon>
        <taxon>Hexapoda</taxon>
        <taxon>Collembola</taxon>
        <taxon>Entomobryomorpha</taxon>
        <taxon>Entomobryoidea</taxon>
        <taxon>Orchesellidae</taxon>
        <taxon>Orchesellinae</taxon>
        <taxon>Orchesella</taxon>
    </lineage>
</organism>
<proteinExistence type="predicted"/>
<keyword evidence="4" id="KW-1185">Reference proteome</keyword>
<feature type="compositionally biased region" description="Low complexity" evidence="1">
    <location>
        <begin position="323"/>
        <end position="335"/>
    </location>
</feature>
<dbReference type="EMBL" id="CAXLJM020000051">
    <property type="protein sequence ID" value="CAL8115740.1"/>
    <property type="molecule type" value="Genomic_DNA"/>
</dbReference>
<comment type="caution">
    <text evidence="3">The sequence shown here is derived from an EMBL/GenBank/DDBJ whole genome shotgun (WGS) entry which is preliminary data.</text>
</comment>
<evidence type="ECO:0000259" key="2">
    <source>
        <dbReference type="PROSITE" id="PS50858"/>
    </source>
</evidence>
<gene>
    <name evidence="3" type="ORF">ODALV1_LOCUS16994</name>
</gene>
<sequence>MSDKKETGPKGKGKGAKSPGSSKATSPSTEVEKPVMATPTEQEVPEAIPTATATTPTTEEIDDEEITLGAAVAGFSSWFTSTISSAKEKSSEMLQYLKQDFSEFSETVSEASKDLKDKLNIEDTAKSAVQTVTSKASLVLDQMSTIFGVGPDDDDEEIIMPSGSGVVDRVQAKIYSLAVEEDAFLKDPEDIKSYETWLLTFDLEKKNSEMPDLLAANPHLQLHYAQLVPDKVSHLVFWHRFYYRVHEIQVAEQEKEELRRQEALKKSSEAVGKDSDELFIDANDDPSPTGSDLVDISEEDQRRLLAEYEEEMKNSSAQHSRRSSGTQLSSSSSGSFAFVTHDAATDELKVE</sequence>
<dbReference type="Gene3D" id="1.10.3970.10">
    <property type="entry name" value="BSD domain"/>
    <property type="match status" value="1"/>
</dbReference>
<protein>
    <recommendedName>
        <fullName evidence="2">BSD domain-containing protein</fullName>
    </recommendedName>
</protein>
<dbReference type="Proteomes" id="UP001642540">
    <property type="component" value="Unassembled WGS sequence"/>
</dbReference>
<dbReference type="InterPro" id="IPR005607">
    <property type="entry name" value="BSD_dom"/>
</dbReference>
<name>A0ABP1R283_9HEXA</name>
<dbReference type="InterPro" id="IPR035925">
    <property type="entry name" value="BSD_dom_sf"/>
</dbReference>
<feature type="region of interest" description="Disordered" evidence="1">
    <location>
        <begin position="275"/>
        <end position="351"/>
    </location>
</feature>
<dbReference type="SMART" id="SM00751">
    <property type="entry name" value="BSD"/>
    <property type="match status" value="1"/>
</dbReference>
<dbReference type="SUPFAM" id="SSF140383">
    <property type="entry name" value="BSD domain-like"/>
    <property type="match status" value="1"/>
</dbReference>
<evidence type="ECO:0000313" key="3">
    <source>
        <dbReference type="EMBL" id="CAL8115740.1"/>
    </source>
</evidence>
<dbReference type="PANTHER" id="PTHR16019">
    <property type="entry name" value="SYNAPSE-ASSOCIATED PROTEIN"/>
    <property type="match status" value="1"/>
</dbReference>
<dbReference type="PROSITE" id="PS50858">
    <property type="entry name" value="BSD"/>
    <property type="match status" value="1"/>
</dbReference>
<feature type="region of interest" description="Disordered" evidence="1">
    <location>
        <begin position="1"/>
        <end position="61"/>
    </location>
</feature>
<evidence type="ECO:0000256" key="1">
    <source>
        <dbReference type="SAM" id="MobiDB-lite"/>
    </source>
</evidence>
<accession>A0ABP1R283</accession>
<feature type="domain" description="BSD" evidence="2">
    <location>
        <begin position="197"/>
        <end position="249"/>
    </location>
</feature>
<feature type="compositionally biased region" description="Low complexity" evidence="1">
    <location>
        <begin position="16"/>
        <end position="29"/>
    </location>
</feature>